<gene>
    <name evidence="1" type="ORF">M9Y10_014726</name>
</gene>
<accession>A0ABR2L0A8</accession>
<reference evidence="1 2" key="1">
    <citation type="submission" date="2024-04" db="EMBL/GenBank/DDBJ databases">
        <title>Tritrichomonas musculus Genome.</title>
        <authorList>
            <person name="Alves-Ferreira E."/>
            <person name="Grigg M."/>
            <person name="Lorenzi H."/>
            <person name="Galac M."/>
        </authorList>
    </citation>
    <scope>NUCLEOTIDE SEQUENCE [LARGE SCALE GENOMIC DNA]</scope>
    <source>
        <strain evidence="1 2">EAF2021</strain>
    </source>
</reference>
<protein>
    <recommendedName>
        <fullName evidence="3">BTB domain-containing protein</fullName>
    </recommendedName>
</protein>
<sequence length="801" mass="92753">MDEFFQITYDQEYRYLTYKGKNFRYDFLSFSRLHFFKIYSKQFKEDQKIPLIDNEESTNFDENQIKCFISYCEGEKIQPSEANIYALYFLSEKYQITCLQNQVKEYLSRHQDQILNQILVNGNCNDDQLKPITEDLITFIENDNFASFPIHLLYRIFARYRKLYPIKNDYDVNERENEDKIKEFMFKQLDKKKREASILFCFIDFQNFGEEILDKIDEEYKEVFDYNMISRQIVQFYHIFKKKVNMKKQINFDEFAIKVFNEKKDNIEFPDYLEIIPLCRFYAFDAIVSLIFPSSLKSIHNGAFEKCYSLEKVTFVEKSHLESIGNFAFYECYKLSVFQMPPSVTSIGAGAFRECPNLNISFPPNLKSLGNQAFYGCTKLEEAIIPKLIHIISYSEFFFCTSLRKVEISSNVEIINNYAFYKCTSLQTIKIPSSVKYIGNYAFNLCTSLTKIVLEENSQLTNIGESAFDGCENLLSMNIPFYIQNIGPNAFNKCSKLKLEVLDSFVFYDFASNEFQIPQSFDTIKKSAFYDFLSLTSIKIPSSVKKIEYHAFEKCQSLKTVTFSEDSYLKSIGSFAFSECSKLETISIPSSVKEIEDRAFEKCKSLTAFVFSDESHLEKIGSYCFSECSKLETIEIPSSIKAINNNLFEKCSSLSKVTFKKESRLESIGDSSFLECKKLEKIEIPSSVTIIGNHCFDHCSSLNAVVFGENSRLKTICSSAFFQCESLPEFNIPPSAEYIGDRAFEYCSNLSMINIPPSIQSIGYAAFHGDKKFVSQIVEIPLSVKSIDGYAFLQPITVKRK</sequence>
<dbReference type="PANTHER" id="PTHR45661:SF3">
    <property type="entry name" value="IG-LIKE DOMAIN-CONTAINING PROTEIN"/>
    <property type="match status" value="1"/>
</dbReference>
<dbReference type="InterPro" id="IPR011333">
    <property type="entry name" value="SKP1/BTB/POZ_sf"/>
</dbReference>
<dbReference type="Proteomes" id="UP001470230">
    <property type="component" value="Unassembled WGS sequence"/>
</dbReference>
<comment type="caution">
    <text evidence="1">The sequence shown here is derived from an EMBL/GenBank/DDBJ whole genome shotgun (WGS) entry which is preliminary data.</text>
</comment>
<name>A0ABR2L0A8_9EUKA</name>
<dbReference type="Gene3D" id="3.30.710.10">
    <property type="entry name" value="Potassium Channel Kv1.1, Chain A"/>
    <property type="match status" value="1"/>
</dbReference>
<evidence type="ECO:0008006" key="3">
    <source>
        <dbReference type="Google" id="ProtNLM"/>
    </source>
</evidence>
<proteinExistence type="predicted"/>
<dbReference type="SUPFAM" id="SSF52058">
    <property type="entry name" value="L domain-like"/>
    <property type="match status" value="2"/>
</dbReference>
<evidence type="ECO:0000313" key="2">
    <source>
        <dbReference type="Proteomes" id="UP001470230"/>
    </source>
</evidence>
<dbReference type="InterPro" id="IPR053139">
    <property type="entry name" value="Surface_bspA-like"/>
</dbReference>
<dbReference type="InterPro" id="IPR032675">
    <property type="entry name" value="LRR_dom_sf"/>
</dbReference>
<dbReference type="PANTHER" id="PTHR45661">
    <property type="entry name" value="SURFACE ANTIGEN"/>
    <property type="match status" value="1"/>
</dbReference>
<keyword evidence="2" id="KW-1185">Reference proteome</keyword>
<dbReference type="Gene3D" id="3.80.10.10">
    <property type="entry name" value="Ribonuclease Inhibitor"/>
    <property type="match status" value="4"/>
</dbReference>
<dbReference type="EMBL" id="JAPFFF010000002">
    <property type="protein sequence ID" value="KAK8896805.1"/>
    <property type="molecule type" value="Genomic_DNA"/>
</dbReference>
<organism evidence="1 2">
    <name type="scientific">Tritrichomonas musculus</name>
    <dbReference type="NCBI Taxonomy" id="1915356"/>
    <lineage>
        <taxon>Eukaryota</taxon>
        <taxon>Metamonada</taxon>
        <taxon>Parabasalia</taxon>
        <taxon>Tritrichomonadida</taxon>
        <taxon>Tritrichomonadidae</taxon>
        <taxon>Tritrichomonas</taxon>
    </lineage>
</organism>
<dbReference type="InterPro" id="IPR026906">
    <property type="entry name" value="LRR_5"/>
</dbReference>
<evidence type="ECO:0000313" key="1">
    <source>
        <dbReference type="EMBL" id="KAK8896805.1"/>
    </source>
</evidence>
<dbReference type="Pfam" id="PF13306">
    <property type="entry name" value="LRR_5"/>
    <property type="match status" value="3"/>
</dbReference>